<sequence length="145" mass="15811">MDGYSQSSIPILNTDLVQTAERRWSSIAREGEGESASEFAELLERATQSNGSEPARLQDALRRPGDQKADLDEAAKQLEVQLVTFMLKTMDASSPGGGLMGESSQGLGYFRDEFFRNTAEKIVESQGLGFTKSLKNVYGAKELAP</sequence>
<dbReference type="AlphaFoldDB" id="A0A8A4TYC6"/>
<dbReference type="EMBL" id="CP071793">
    <property type="protein sequence ID" value="QTD53952.1"/>
    <property type="molecule type" value="Genomic_DNA"/>
</dbReference>
<proteinExistence type="predicted"/>
<keyword evidence="2" id="KW-1185">Reference proteome</keyword>
<dbReference type="Proteomes" id="UP000663929">
    <property type="component" value="Chromosome"/>
</dbReference>
<evidence type="ECO:0000313" key="2">
    <source>
        <dbReference type="Proteomes" id="UP000663929"/>
    </source>
</evidence>
<organism evidence="1 2">
    <name type="scientific">Sulfidibacter corallicola</name>
    <dbReference type="NCBI Taxonomy" id="2818388"/>
    <lineage>
        <taxon>Bacteria</taxon>
        <taxon>Pseudomonadati</taxon>
        <taxon>Acidobacteriota</taxon>
        <taxon>Holophagae</taxon>
        <taxon>Acanthopleuribacterales</taxon>
        <taxon>Acanthopleuribacteraceae</taxon>
        <taxon>Sulfidibacter</taxon>
    </lineage>
</organism>
<protein>
    <recommendedName>
        <fullName evidence="3">Flagellar protein FlgJ N-terminal domain-containing protein</fullName>
    </recommendedName>
</protein>
<evidence type="ECO:0000313" key="1">
    <source>
        <dbReference type="EMBL" id="QTD53952.1"/>
    </source>
</evidence>
<gene>
    <name evidence="1" type="ORF">J3U87_16000</name>
</gene>
<dbReference type="KEGG" id="scor:J3U87_16000"/>
<evidence type="ECO:0008006" key="3">
    <source>
        <dbReference type="Google" id="ProtNLM"/>
    </source>
</evidence>
<dbReference type="RefSeq" id="WP_237384052.1">
    <property type="nucleotide sequence ID" value="NZ_CP071793.1"/>
</dbReference>
<name>A0A8A4TYC6_SULCO</name>
<reference evidence="1" key="1">
    <citation type="submission" date="2021-03" db="EMBL/GenBank/DDBJ databases">
        <title>Acanthopleuribacteraceae sp. M133.</title>
        <authorList>
            <person name="Wang G."/>
        </authorList>
    </citation>
    <scope>NUCLEOTIDE SEQUENCE</scope>
    <source>
        <strain evidence="1">M133</strain>
    </source>
</reference>
<accession>A0A8A4TYC6</accession>